<protein>
    <submittedName>
        <fullName evidence="1">Uncharacterized protein</fullName>
    </submittedName>
</protein>
<accession>X1LGN7</accession>
<name>X1LGN7_9ZZZZ</name>
<proteinExistence type="predicted"/>
<evidence type="ECO:0000313" key="1">
    <source>
        <dbReference type="EMBL" id="GAH93323.1"/>
    </source>
</evidence>
<dbReference type="AlphaFoldDB" id="X1LGN7"/>
<gene>
    <name evidence="1" type="ORF">S03H2_71690</name>
</gene>
<feature type="non-terminal residue" evidence="1">
    <location>
        <position position="86"/>
    </location>
</feature>
<sequence length="86" mass="9547">SNDVNLTVSIEGSEIVTEIQNITFITNVLTNVSFNLTTTLGATIGPHTISFKFKEGNITYLEINRVIDIGHSFDYSNFIYENSIVS</sequence>
<dbReference type="EMBL" id="BARU01048098">
    <property type="protein sequence ID" value="GAH93323.1"/>
    <property type="molecule type" value="Genomic_DNA"/>
</dbReference>
<feature type="non-terminal residue" evidence="1">
    <location>
        <position position="1"/>
    </location>
</feature>
<comment type="caution">
    <text evidence="1">The sequence shown here is derived from an EMBL/GenBank/DDBJ whole genome shotgun (WGS) entry which is preliminary data.</text>
</comment>
<reference evidence="1" key="1">
    <citation type="journal article" date="2014" name="Front. Microbiol.">
        <title>High frequency of phylogenetically diverse reductive dehalogenase-homologous genes in deep subseafloor sedimentary metagenomes.</title>
        <authorList>
            <person name="Kawai M."/>
            <person name="Futagami T."/>
            <person name="Toyoda A."/>
            <person name="Takaki Y."/>
            <person name="Nishi S."/>
            <person name="Hori S."/>
            <person name="Arai W."/>
            <person name="Tsubouchi T."/>
            <person name="Morono Y."/>
            <person name="Uchiyama I."/>
            <person name="Ito T."/>
            <person name="Fujiyama A."/>
            <person name="Inagaki F."/>
            <person name="Takami H."/>
        </authorList>
    </citation>
    <scope>NUCLEOTIDE SEQUENCE</scope>
    <source>
        <strain evidence="1">Expedition CK06-06</strain>
    </source>
</reference>
<organism evidence="1">
    <name type="scientific">marine sediment metagenome</name>
    <dbReference type="NCBI Taxonomy" id="412755"/>
    <lineage>
        <taxon>unclassified sequences</taxon>
        <taxon>metagenomes</taxon>
        <taxon>ecological metagenomes</taxon>
    </lineage>
</organism>